<protein>
    <submittedName>
        <fullName evidence="1">Uncharacterized protein</fullName>
    </submittedName>
</protein>
<keyword evidence="2" id="KW-1185">Reference proteome</keyword>
<accession>A0ACD5YHW1</accession>
<reference evidence="1" key="2">
    <citation type="submission" date="2025-09" db="UniProtKB">
        <authorList>
            <consortium name="EnsemblPlants"/>
        </authorList>
    </citation>
    <scope>IDENTIFICATION</scope>
</reference>
<proteinExistence type="predicted"/>
<dbReference type="Proteomes" id="UP001732700">
    <property type="component" value="Chromosome 5D"/>
</dbReference>
<reference evidence="1" key="1">
    <citation type="submission" date="2021-05" db="EMBL/GenBank/DDBJ databases">
        <authorList>
            <person name="Scholz U."/>
            <person name="Mascher M."/>
            <person name="Fiebig A."/>
        </authorList>
    </citation>
    <scope>NUCLEOTIDE SEQUENCE [LARGE SCALE GENOMIC DNA]</scope>
</reference>
<dbReference type="EnsemblPlants" id="AVESA.00010b.r2.5DG0964340.2">
    <property type="protein sequence ID" value="AVESA.00010b.r2.5DG0964340.2.CDS"/>
    <property type="gene ID" value="AVESA.00010b.r2.5DG0964340"/>
</dbReference>
<sequence>MKVVAADQPGSRSRRYALLLAARDSEYVLKAYGGYFNVFVSAFGCGTADGGEGEEAWDMFRAVDGELPAEGDLDGYDGFVISGSPYDAYADELWILRLCLLVQDLVAARKRVLGICFGHQVICRALGGRVGKARIGGWDIGIREVTMAATLPPCRFLHALRDLPTYAKITECHQDEVRTPRFSSKQWRSMILTCHTYTCMQVWEAPVGAEVLAWSDKTGVEMFCVGDHVLGIQGHPEYTADILLSLIDRLSSTQSITESFAEGVKRQLEATGPDREFWLKLCRSFLKTEELA</sequence>
<evidence type="ECO:0000313" key="1">
    <source>
        <dbReference type="EnsemblPlants" id="AVESA.00010b.r2.5DG0964340.2.CDS"/>
    </source>
</evidence>
<name>A0ACD5YHW1_AVESA</name>
<organism evidence="1 2">
    <name type="scientific">Avena sativa</name>
    <name type="common">Oat</name>
    <dbReference type="NCBI Taxonomy" id="4498"/>
    <lineage>
        <taxon>Eukaryota</taxon>
        <taxon>Viridiplantae</taxon>
        <taxon>Streptophyta</taxon>
        <taxon>Embryophyta</taxon>
        <taxon>Tracheophyta</taxon>
        <taxon>Spermatophyta</taxon>
        <taxon>Magnoliopsida</taxon>
        <taxon>Liliopsida</taxon>
        <taxon>Poales</taxon>
        <taxon>Poaceae</taxon>
        <taxon>BOP clade</taxon>
        <taxon>Pooideae</taxon>
        <taxon>Poodae</taxon>
        <taxon>Poeae</taxon>
        <taxon>Poeae Chloroplast Group 1 (Aveneae type)</taxon>
        <taxon>Aveninae</taxon>
        <taxon>Avena</taxon>
    </lineage>
</organism>
<evidence type="ECO:0000313" key="2">
    <source>
        <dbReference type="Proteomes" id="UP001732700"/>
    </source>
</evidence>